<dbReference type="InterPro" id="IPR032062">
    <property type="entry name" value="DUF4803"/>
</dbReference>
<accession>A0ABD2WKP2</accession>
<gene>
    <name evidence="2" type="ORF">TKK_012214</name>
</gene>
<dbReference type="PANTHER" id="PTHR47890">
    <property type="entry name" value="LD24308P"/>
    <property type="match status" value="1"/>
</dbReference>
<dbReference type="Proteomes" id="UP001627154">
    <property type="component" value="Unassembled WGS sequence"/>
</dbReference>
<sequence length="621" mass="70584">MSASDHPCKASSGDESDVSLHSPVSKQLKRAQENFDQKTEEEKLESSVENIDQKTEEGKNLESSVENIDQKIEEGENLESSVEDVVQTTKERENLENSVENVVQTTKEGENLEKSAEDKIKIERLKRKLENINSRRSQFVNITHGNTQKLREIANFVTVINKLNYFRVYLDLSETVTIIRSFVDCGFFAMSVDLDTSWCDEHALDTRNLQQCKILNGTSFYDLMKLPLYKARGQYGVRDFMITNKTTGVTFEKFGPFIYKSFEPEAGLSTIVDRRYSWTSCVGDCPKYTEAENMCTLGIVKPYCDGFLHMCPGTMRNCESFDSHITMCNTQYATSKRSYQYVEGDNGKLLCINTGLCNTGITSSSQYLEVFWYCQVCLCTCENIDPNSDIYINLKEVVSGVYQNKVIVGVRLIKIDNIFHLQIQQAVLLQSGLVDLKTKSWAKVNRYNITDSNVKAGVDYLQLSWDKRSVEFNDIDFDRDIVVTGVKLTYAGGLLKLEARGHEFSYKQGKLKTNYSWYHNKESPGDLSEHQLYYLDLPSDYVNNPIHSYPGQYVTLTTSSLKHDVGQTIVPFVDVQPVESKRPTPLAGVGLFHKSRKNGAAGYLALKVLNYDYSRYLKKVA</sequence>
<dbReference type="PANTHER" id="PTHR47890:SF1">
    <property type="entry name" value="LD24308P"/>
    <property type="match status" value="1"/>
</dbReference>
<reference evidence="2 3" key="1">
    <citation type="journal article" date="2024" name="bioRxiv">
        <title>A reference genome for Trichogramma kaykai: A tiny desert-dwelling parasitoid wasp with competing sex-ratio distorters.</title>
        <authorList>
            <person name="Culotta J."/>
            <person name="Lindsey A.R."/>
        </authorList>
    </citation>
    <scope>NUCLEOTIDE SEQUENCE [LARGE SCALE GENOMIC DNA]</scope>
    <source>
        <strain evidence="2 3">KSX58</strain>
    </source>
</reference>
<organism evidence="2 3">
    <name type="scientific">Trichogramma kaykai</name>
    <dbReference type="NCBI Taxonomy" id="54128"/>
    <lineage>
        <taxon>Eukaryota</taxon>
        <taxon>Metazoa</taxon>
        <taxon>Ecdysozoa</taxon>
        <taxon>Arthropoda</taxon>
        <taxon>Hexapoda</taxon>
        <taxon>Insecta</taxon>
        <taxon>Pterygota</taxon>
        <taxon>Neoptera</taxon>
        <taxon>Endopterygota</taxon>
        <taxon>Hymenoptera</taxon>
        <taxon>Apocrita</taxon>
        <taxon>Proctotrupomorpha</taxon>
        <taxon>Chalcidoidea</taxon>
        <taxon>Trichogrammatidae</taxon>
        <taxon>Trichogramma</taxon>
    </lineage>
</organism>
<evidence type="ECO:0000256" key="1">
    <source>
        <dbReference type="SAM" id="MobiDB-lite"/>
    </source>
</evidence>
<dbReference type="Pfam" id="PF16061">
    <property type="entry name" value="DUF4803"/>
    <property type="match status" value="1"/>
</dbReference>
<dbReference type="EMBL" id="JBJJXI010000098">
    <property type="protein sequence ID" value="KAL3393339.1"/>
    <property type="molecule type" value="Genomic_DNA"/>
</dbReference>
<feature type="region of interest" description="Disordered" evidence="1">
    <location>
        <begin position="1"/>
        <end position="66"/>
    </location>
</feature>
<proteinExistence type="predicted"/>
<evidence type="ECO:0000313" key="2">
    <source>
        <dbReference type="EMBL" id="KAL3393339.1"/>
    </source>
</evidence>
<keyword evidence="3" id="KW-1185">Reference proteome</keyword>
<name>A0ABD2WKP2_9HYME</name>
<evidence type="ECO:0000313" key="3">
    <source>
        <dbReference type="Proteomes" id="UP001627154"/>
    </source>
</evidence>
<dbReference type="AlphaFoldDB" id="A0ABD2WKP2"/>
<feature type="compositionally biased region" description="Basic and acidic residues" evidence="1">
    <location>
        <begin position="30"/>
        <end position="60"/>
    </location>
</feature>
<comment type="caution">
    <text evidence="2">The sequence shown here is derived from an EMBL/GenBank/DDBJ whole genome shotgun (WGS) entry which is preliminary data.</text>
</comment>
<protein>
    <submittedName>
        <fullName evidence="2">Uncharacterized protein</fullName>
    </submittedName>
</protein>